<feature type="compositionally biased region" description="Polar residues" evidence="1">
    <location>
        <begin position="175"/>
        <end position="191"/>
    </location>
</feature>
<feature type="region of interest" description="Disordered" evidence="1">
    <location>
        <begin position="140"/>
        <end position="281"/>
    </location>
</feature>
<dbReference type="EMBL" id="ML178839">
    <property type="protein sequence ID" value="TFK98550.1"/>
    <property type="molecule type" value="Genomic_DNA"/>
</dbReference>
<proteinExistence type="predicted"/>
<dbReference type="GO" id="GO:0030427">
    <property type="term" value="C:site of polarized growth"/>
    <property type="evidence" value="ECO:0007669"/>
    <property type="project" value="TreeGrafter"/>
</dbReference>
<dbReference type="GO" id="GO:0005938">
    <property type="term" value="C:cell cortex"/>
    <property type="evidence" value="ECO:0007669"/>
    <property type="project" value="TreeGrafter"/>
</dbReference>
<feature type="region of interest" description="Disordered" evidence="1">
    <location>
        <begin position="1"/>
        <end position="90"/>
    </location>
</feature>
<feature type="region of interest" description="Disordered" evidence="1">
    <location>
        <begin position="2397"/>
        <end position="2421"/>
    </location>
</feature>
<dbReference type="Gene3D" id="1.25.10.10">
    <property type="entry name" value="Leucine-rich Repeat Variant"/>
    <property type="match status" value="1"/>
</dbReference>
<accession>A0A5C3QDQ0</accession>
<dbReference type="Pfam" id="PF14228">
    <property type="entry name" value="MOR2-PAG1_mid"/>
    <property type="match status" value="2"/>
</dbReference>
<evidence type="ECO:0000256" key="1">
    <source>
        <dbReference type="SAM" id="MobiDB-lite"/>
    </source>
</evidence>
<feature type="compositionally biased region" description="Basic residues" evidence="1">
    <location>
        <begin position="2361"/>
        <end position="2371"/>
    </location>
</feature>
<feature type="region of interest" description="Disordered" evidence="1">
    <location>
        <begin position="378"/>
        <end position="400"/>
    </location>
</feature>
<dbReference type="STRING" id="1884261.A0A5C3QDQ0"/>
<dbReference type="SUPFAM" id="SSF48371">
    <property type="entry name" value="ARM repeat"/>
    <property type="match status" value="2"/>
</dbReference>
<feature type="region of interest" description="Disordered" evidence="1">
    <location>
        <begin position="2484"/>
        <end position="2535"/>
    </location>
</feature>
<evidence type="ECO:0000313" key="5">
    <source>
        <dbReference type="EMBL" id="TFK98550.1"/>
    </source>
</evidence>
<evidence type="ECO:0000259" key="4">
    <source>
        <dbReference type="Pfam" id="PF14228"/>
    </source>
</evidence>
<dbReference type="InterPro" id="IPR025614">
    <property type="entry name" value="Cell_morpho_N"/>
</dbReference>
<feature type="compositionally biased region" description="Polar residues" evidence="1">
    <location>
        <begin position="217"/>
        <end position="226"/>
    </location>
</feature>
<dbReference type="PANTHER" id="PTHR12295">
    <property type="entry name" value="FURRY-RELATED"/>
    <property type="match status" value="1"/>
</dbReference>
<dbReference type="InterPro" id="IPR016024">
    <property type="entry name" value="ARM-type_fold"/>
</dbReference>
<keyword evidence="6" id="KW-1185">Reference proteome</keyword>
<feature type="compositionally biased region" description="Low complexity" evidence="1">
    <location>
        <begin position="143"/>
        <end position="153"/>
    </location>
</feature>
<sequence length="2535" mass="280514">MSISGGAGIQITIPDLDDGDLNSTPTPFGRTTTPFGFGSRSGADSPTATTPLAFGRSGDGDRSYFQSHSRGDSAASEDSAISLGTGRSAGTGNNAGLGFKSAFNTSQSSLGAATTSTANTSVSSGTSPFTRKSSFASLRNAFKSSSSKQQQYQEPPPVPSIYDHQQGYPVLKNPFNRSTSSLGRNNNTQPIASPPSFGRPTTPSSRYNTKKGHSAGAKSQHSQNGSIFHFSDAGSDAGGFNFGQPAVSSSPPPVPRMPPQKVFGRHVRNESSTVDEEEDKVVMDPKTPSDFALHAVFMRFATAAEHGIAEFLKHPLHSEPFLPDHLGPGLSPSLDSTLSSLGKIAQRNAKAVIDSVLRWRTSQADNVASSIIHFHMSPSPNPTNLHAQNNSPSQSFSSSSRVQVPHDVPALLNERKSLASIYIMCRALIAILQPPISKDALGEVMGNELEKRTFDQFRKPNLKLLAMSRNHRVNSELYAELLGWIAGLRFVSVTDMFLKELGPVASGQVPKDLDMKFEHLVKGLEHIKIKVWPTEAFDEGAEFMESLSVAFANAHGQRLKIAFAETLVKVLHPIGKTAQVETNDPVWRKSIEVIYPKAREMALKPRYWAHAFPLGITALCVAPQEFFLKNWMSCFEVCLAKLKEKPGRLMVMNGIMRLVWTYLYRCQESGSTTTSKLETIMKNFFPANRSAVYPASEDAIRPLACIVHFILSRHPEFGRDLCMDLIQDGSAPERLTIVSQAILLSLHLQEREELRPSWPSTTDFALPPSSEDYPINADFLPSTLASKPSIQQFFDRYGPVLAATAAAAGNAVGKMSIFDEQWAYKSTAGAQHEEASYSYVIHKHGDITVAYPGQFTPHINLLKTCFQSWPRCLHSSSLTLGDAVDLLVRCTVHVDPGLAAAAGEALGRFVKDGTVPAAVSSGSTTTILQSSSMMILTVLGRYNAFLFSPMRVARECSGPRLLIEGAPLLELWATLVEDWVNGLVEKAQSKTNNHTSEDVIDDSESSSKLALARLNEVESGALFLISHQLLFIRRTGTRILRALGVLAPHLTPDPGETPMMMTSAGELQPLRIVELLHGKGMQWSWIEEQSEALESKDLLERVEQLLVLKSPSVLLQIAESSGESDRLLWRHFYPRFLQLQSEVGAMPPSLASLRETIIAATGKYVAIITHLAGLSLRAPSGFSSRSQGADGTRLLQDHSTLVGQWYAWIKILCATAILQESRPAQSGREHSRAPSDANSNFEKEKFSTTRGLFRYLTPFLDSEYLMFRDAAVLCVCIFPSAAYPQLLEDLSLLAGRQFYDDPRSKGTRRHERLHSAVARIYYLTAPFLEQQRSLNRQTALTHVLKFVRNTQTFLSSAEIRDKHQWQLLRRYFCGTVERLFDCLANLKDTDRFISSNMHLSLYRLCEEWCQLGPQQDAVRQRLVIMQRAASAAQDEWRDKSGRFQRDTAALSDAAVGALSSLCQRAFSPPDGASGSPLERFAEQMKPLSVANVLERLYSILSSVKPQLRTKGKKALRFLLTANTEDPTLLVESLRRGAVTSEVPDSSAELFFEVLVDVVCSGEEHGFSFAQILLLGLVNLCHPLPTVRRLAFKALERIHVQTEGLLAMNQFEPGILSLAPSAYGHYHRIIADFLAGEHPDQGHDFLREVSLFLPHLSSSNVNRQVLLMALQSLEFWISNIQLMEEDVSQGLSKEGMAALAHMLSLTVRFGDQHTEQIMALWTKLVEPPNQANAIATVRFLLEQAHKVANAPYVSCAANIVASLCQTAVGRMVYEELCSVIEPDRMIPVIEHKLAFPEEDDLEVWSDLGTLFGDQPRWPPLGAAQFAWLFLAEVTLQRPWELRPQLPVLLHVLLTHVDHRIPYIRQQAQRMGLQLLRLCTAGYDDLVDRANYPNRATLQGILLSFEEETKDGFWKEDEGINGDEPKKMSWVCKQTLSFLDPLCPKLMERWGSLALLWGTSCSIRATACRSLQIFRSLASRATKSDLALLLGRLSNTIADPDPNIQRFTSEILLTLTSLASRSELDKTQLPQFFWCTCACLCTPVEEEFKQALNLLEMLLTRIDLDDPATAELLISTRPCEWNGQVSLQPLLLKGLRSSATSQLTLKIFRHLAKISDDRLIDPGSGRVRDLYTLALPWCLRVMTADSPDTNLQEFAECVARLAKKEGRESISKIMNSLSKSAFRTKEDFLRQSVSSLREHYGADGWSEVTTLLLGLVLNSHRWLRVNVMQLLKILFQQRGPRTVSDNLASEHLMPLLRLLETDLAMEALDVLEEPLTISGGPAAKHVLRMSMHANSLMQPLTVTHVFGVPQESGWCIPNAPALLATCRSNIIAVFDTCSMPSRPSQIQFEPEVEMLSDVPFHTPNRHHPHHHHDRQYLQRPRRVDDDLGGLVHNLHELNSFFQDGRPEPSSSSAGSAGKYSHPQGLTHFTEMSVSTVSTMSTVTAQAPSTRLEARVAAILAKSTADSSMFSDMPSTPFVDVFKVDEMDDSDDEGAANGDERGVGDDGDDEDDDDEDAFVWDSMPVYRTAPNGSSVVYS</sequence>
<feature type="region of interest" description="Disordered" evidence="1">
    <location>
        <begin position="2357"/>
        <end position="2377"/>
    </location>
</feature>
<evidence type="ECO:0000259" key="3">
    <source>
        <dbReference type="Pfam" id="PF14225"/>
    </source>
</evidence>
<evidence type="ECO:0000313" key="6">
    <source>
        <dbReference type="Proteomes" id="UP000305067"/>
    </source>
</evidence>
<feature type="domain" description="Cell morphogenesis protein C-terminal" evidence="3">
    <location>
        <begin position="2028"/>
        <end position="2277"/>
    </location>
</feature>
<dbReference type="PANTHER" id="PTHR12295:SF30">
    <property type="entry name" value="PROTEIN FURRY"/>
    <property type="match status" value="1"/>
</dbReference>
<dbReference type="InterPro" id="IPR039867">
    <property type="entry name" value="Furry/Tao3/Mor2"/>
</dbReference>
<feature type="domain" description="Cell morphogenesis central region" evidence="4">
    <location>
        <begin position="1545"/>
        <end position="1743"/>
    </location>
</feature>
<protein>
    <submittedName>
        <fullName evidence="5">Cell morphogenesis N-terminal-domain-containing protein</fullName>
    </submittedName>
</protein>
<gene>
    <name evidence="5" type="ORF">BDV98DRAFT_606835</name>
</gene>
<dbReference type="InterPro" id="IPR025481">
    <property type="entry name" value="Cell_Morphogen_C"/>
</dbReference>
<name>A0A5C3QDQ0_9AGAR</name>
<feature type="domain" description="Cell morphogenesis protein N-terminal" evidence="2">
    <location>
        <begin position="414"/>
        <end position="928"/>
    </location>
</feature>
<dbReference type="OrthoDB" id="6287725at2759"/>
<dbReference type="Pfam" id="PF14225">
    <property type="entry name" value="MOR2-PAG1_C"/>
    <property type="match status" value="1"/>
</dbReference>
<organism evidence="5 6">
    <name type="scientific">Pterulicium gracile</name>
    <dbReference type="NCBI Taxonomy" id="1884261"/>
    <lineage>
        <taxon>Eukaryota</taxon>
        <taxon>Fungi</taxon>
        <taxon>Dikarya</taxon>
        <taxon>Basidiomycota</taxon>
        <taxon>Agaricomycotina</taxon>
        <taxon>Agaricomycetes</taxon>
        <taxon>Agaricomycetidae</taxon>
        <taxon>Agaricales</taxon>
        <taxon>Pleurotineae</taxon>
        <taxon>Pterulaceae</taxon>
        <taxon>Pterulicium</taxon>
    </lineage>
</organism>
<dbReference type="Pfam" id="PF14222">
    <property type="entry name" value="MOR2-PAG1_N"/>
    <property type="match status" value="1"/>
</dbReference>
<feature type="compositionally biased region" description="Low complexity" evidence="1">
    <location>
        <begin position="24"/>
        <end position="38"/>
    </location>
</feature>
<dbReference type="InterPro" id="IPR029473">
    <property type="entry name" value="MOR2-PAG1_mid"/>
</dbReference>
<evidence type="ECO:0000259" key="2">
    <source>
        <dbReference type="Pfam" id="PF14222"/>
    </source>
</evidence>
<feature type="region of interest" description="Disordered" evidence="1">
    <location>
        <begin position="1223"/>
        <end position="1242"/>
    </location>
</feature>
<feature type="compositionally biased region" description="Low complexity" evidence="1">
    <location>
        <begin position="391"/>
        <end position="400"/>
    </location>
</feature>
<feature type="domain" description="Cell morphogenesis central region" evidence="4">
    <location>
        <begin position="1819"/>
        <end position="2001"/>
    </location>
</feature>
<feature type="compositionally biased region" description="Acidic residues" evidence="1">
    <location>
        <begin position="2502"/>
        <end position="2515"/>
    </location>
</feature>
<reference evidence="5 6" key="1">
    <citation type="journal article" date="2019" name="Nat. Ecol. Evol.">
        <title>Megaphylogeny resolves global patterns of mushroom evolution.</title>
        <authorList>
            <person name="Varga T."/>
            <person name="Krizsan K."/>
            <person name="Foldi C."/>
            <person name="Dima B."/>
            <person name="Sanchez-Garcia M."/>
            <person name="Sanchez-Ramirez S."/>
            <person name="Szollosi G.J."/>
            <person name="Szarkandi J.G."/>
            <person name="Papp V."/>
            <person name="Albert L."/>
            <person name="Andreopoulos W."/>
            <person name="Angelini C."/>
            <person name="Antonin V."/>
            <person name="Barry K.W."/>
            <person name="Bougher N.L."/>
            <person name="Buchanan P."/>
            <person name="Buyck B."/>
            <person name="Bense V."/>
            <person name="Catcheside P."/>
            <person name="Chovatia M."/>
            <person name="Cooper J."/>
            <person name="Damon W."/>
            <person name="Desjardin D."/>
            <person name="Finy P."/>
            <person name="Geml J."/>
            <person name="Haridas S."/>
            <person name="Hughes K."/>
            <person name="Justo A."/>
            <person name="Karasinski D."/>
            <person name="Kautmanova I."/>
            <person name="Kiss B."/>
            <person name="Kocsube S."/>
            <person name="Kotiranta H."/>
            <person name="LaButti K.M."/>
            <person name="Lechner B.E."/>
            <person name="Liimatainen K."/>
            <person name="Lipzen A."/>
            <person name="Lukacs Z."/>
            <person name="Mihaltcheva S."/>
            <person name="Morgado L.N."/>
            <person name="Niskanen T."/>
            <person name="Noordeloos M.E."/>
            <person name="Ohm R.A."/>
            <person name="Ortiz-Santana B."/>
            <person name="Ovrebo C."/>
            <person name="Racz N."/>
            <person name="Riley R."/>
            <person name="Savchenko A."/>
            <person name="Shiryaev A."/>
            <person name="Soop K."/>
            <person name="Spirin V."/>
            <person name="Szebenyi C."/>
            <person name="Tomsovsky M."/>
            <person name="Tulloss R.E."/>
            <person name="Uehling J."/>
            <person name="Grigoriev I.V."/>
            <person name="Vagvolgyi C."/>
            <person name="Papp T."/>
            <person name="Martin F.M."/>
            <person name="Miettinen O."/>
            <person name="Hibbett D.S."/>
            <person name="Nagy L.G."/>
        </authorList>
    </citation>
    <scope>NUCLEOTIDE SEQUENCE [LARGE SCALE GENOMIC DNA]</scope>
    <source>
        <strain evidence="5 6">CBS 309.79</strain>
    </source>
</reference>
<dbReference type="GO" id="GO:0000902">
    <property type="term" value="P:cell morphogenesis"/>
    <property type="evidence" value="ECO:0007669"/>
    <property type="project" value="InterPro"/>
</dbReference>
<dbReference type="InterPro" id="IPR011989">
    <property type="entry name" value="ARM-like"/>
</dbReference>
<dbReference type="Proteomes" id="UP000305067">
    <property type="component" value="Unassembled WGS sequence"/>
</dbReference>